<feature type="region of interest" description="Disordered" evidence="9">
    <location>
        <begin position="1"/>
        <end position="22"/>
    </location>
</feature>
<feature type="transmembrane region" description="Helical" evidence="10">
    <location>
        <begin position="188"/>
        <end position="211"/>
    </location>
</feature>
<reference evidence="14" key="1">
    <citation type="submission" date="2020-05" db="EMBL/GenBank/DDBJ databases">
        <authorList>
            <person name="Chiriac C."/>
            <person name="Salcher M."/>
            <person name="Ghai R."/>
            <person name="Kavagutti S V."/>
        </authorList>
    </citation>
    <scope>NUCLEOTIDE SEQUENCE</scope>
</reference>
<name>A0A6J6KCT1_9ZZZZ</name>
<dbReference type="Pfam" id="PF00528">
    <property type="entry name" value="BPD_transp_1"/>
    <property type="match status" value="1"/>
</dbReference>
<sequence>MSTVTENKPQGSNDPNQMMVPRPLKPWKATPKQLLPDVFGAIGTVIASLILVLVSPLAGILGFILTFIVLSLFIAASISWIRKDRKAAANSVSTIIIYFLAAFVLLPVASIVFEIIRKGAPGLSIGMFFDDMSVTASDAPLSEGGLLHALVGSLYVVALATIVSIPIGLLTALYLTEVKGKASGTVRFFVQAMSGVPSIVAGLFIYAVWMISLGGSYNTAAGSLALAILMIPTVARTAEEVLKLIPTDLREAGLALGATQWKTVALVVIPAARSGLITAVILGTARVAGETAPLLLTVGGNDAMNWNPFSGNNSALPFYVWKNFGLGTETGAERAWTGIFVLMVVVMIFFTIARVLGNKKG</sequence>
<feature type="transmembrane region" description="Helical" evidence="10">
    <location>
        <begin position="217"/>
        <end position="235"/>
    </location>
</feature>
<keyword evidence="8 10" id="KW-0472">Membrane</keyword>
<dbReference type="EMBL" id="CAEZWK010000005">
    <property type="protein sequence ID" value="CAB4648940.1"/>
    <property type="molecule type" value="Genomic_DNA"/>
</dbReference>
<comment type="similarity">
    <text evidence="2">Belongs to the binding-protein-dependent transport system permease family. CysTW subfamily.</text>
</comment>
<keyword evidence="5" id="KW-0592">Phosphate transport</keyword>
<keyword evidence="7 10" id="KW-1133">Transmembrane helix</keyword>
<evidence type="ECO:0000313" key="15">
    <source>
        <dbReference type="EMBL" id="CAB4648940.1"/>
    </source>
</evidence>
<dbReference type="InterPro" id="IPR005672">
    <property type="entry name" value="Phosphate_PstA"/>
</dbReference>
<dbReference type="PROSITE" id="PS50928">
    <property type="entry name" value="ABC_TM1"/>
    <property type="match status" value="1"/>
</dbReference>
<protein>
    <submittedName>
        <fullName evidence="14">Unannotated protein</fullName>
    </submittedName>
</protein>
<proteinExistence type="inferred from homology"/>
<keyword evidence="4" id="KW-1003">Cell membrane</keyword>
<dbReference type="GO" id="GO:0035435">
    <property type="term" value="P:phosphate ion transmembrane transport"/>
    <property type="evidence" value="ECO:0007669"/>
    <property type="project" value="InterPro"/>
</dbReference>
<dbReference type="SUPFAM" id="SSF161098">
    <property type="entry name" value="MetI-like"/>
    <property type="match status" value="1"/>
</dbReference>
<dbReference type="EMBL" id="CAEZVP010000014">
    <property type="protein sequence ID" value="CAB4627261.1"/>
    <property type="molecule type" value="Genomic_DNA"/>
</dbReference>
<dbReference type="GO" id="GO:0005886">
    <property type="term" value="C:plasma membrane"/>
    <property type="evidence" value="ECO:0007669"/>
    <property type="project" value="UniProtKB-SubCell"/>
</dbReference>
<evidence type="ECO:0000256" key="2">
    <source>
        <dbReference type="ARBA" id="ARBA00007069"/>
    </source>
</evidence>
<organism evidence="14">
    <name type="scientific">freshwater metagenome</name>
    <dbReference type="NCBI Taxonomy" id="449393"/>
    <lineage>
        <taxon>unclassified sequences</taxon>
        <taxon>metagenomes</taxon>
        <taxon>ecological metagenomes</taxon>
    </lineage>
</organism>
<dbReference type="PANTHER" id="PTHR42922">
    <property type="entry name" value="PHOSPHATE TRANSPORT SYSTEM PERMEASE PROTEIN PSTA"/>
    <property type="match status" value="1"/>
</dbReference>
<evidence type="ECO:0000256" key="7">
    <source>
        <dbReference type="ARBA" id="ARBA00022989"/>
    </source>
</evidence>
<feature type="transmembrane region" description="Helical" evidence="10">
    <location>
        <begin position="34"/>
        <end position="54"/>
    </location>
</feature>
<dbReference type="InterPro" id="IPR035906">
    <property type="entry name" value="MetI-like_sf"/>
</dbReference>
<evidence type="ECO:0000256" key="9">
    <source>
        <dbReference type="SAM" id="MobiDB-lite"/>
    </source>
</evidence>
<dbReference type="AlphaFoldDB" id="A0A6J6KCT1"/>
<keyword evidence="6 10" id="KW-0812">Transmembrane</keyword>
<evidence type="ECO:0000256" key="1">
    <source>
        <dbReference type="ARBA" id="ARBA00004651"/>
    </source>
</evidence>
<evidence type="ECO:0000256" key="4">
    <source>
        <dbReference type="ARBA" id="ARBA00022475"/>
    </source>
</evidence>
<feature type="domain" description="ABC transmembrane type-1" evidence="11">
    <location>
        <begin position="150"/>
        <end position="353"/>
    </location>
</feature>
<dbReference type="InterPro" id="IPR051408">
    <property type="entry name" value="Phosphate_transprt_permease"/>
</dbReference>
<evidence type="ECO:0000256" key="8">
    <source>
        <dbReference type="ARBA" id="ARBA00023136"/>
    </source>
</evidence>
<dbReference type="NCBIfam" id="TIGR00974">
    <property type="entry name" value="3a0107s02c"/>
    <property type="match status" value="1"/>
</dbReference>
<dbReference type="PANTHER" id="PTHR42922:SF1">
    <property type="entry name" value="PHOSPHATE TRANSPORT SYSTEM PERMEASE PROTEIN PSTA"/>
    <property type="match status" value="1"/>
</dbReference>
<evidence type="ECO:0000313" key="12">
    <source>
        <dbReference type="EMBL" id="CAB4627261.1"/>
    </source>
</evidence>
<dbReference type="EMBL" id="CAEZWF010000004">
    <property type="protein sequence ID" value="CAB4646956.1"/>
    <property type="molecule type" value="Genomic_DNA"/>
</dbReference>
<evidence type="ECO:0000313" key="14">
    <source>
        <dbReference type="EMBL" id="CAB4646956.1"/>
    </source>
</evidence>
<feature type="transmembrane region" description="Helical" evidence="10">
    <location>
        <begin position="92"/>
        <end position="113"/>
    </location>
</feature>
<feature type="compositionally biased region" description="Polar residues" evidence="9">
    <location>
        <begin position="1"/>
        <end position="16"/>
    </location>
</feature>
<evidence type="ECO:0000256" key="3">
    <source>
        <dbReference type="ARBA" id="ARBA00022448"/>
    </source>
</evidence>
<evidence type="ECO:0000256" key="6">
    <source>
        <dbReference type="ARBA" id="ARBA00022692"/>
    </source>
</evidence>
<evidence type="ECO:0000313" key="13">
    <source>
        <dbReference type="EMBL" id="CAB4636120.1"/>
    </source>
</evidence>
<keyword evidence="3" id="KW-0813">Transport</keyword>
<gene>
    <name evidence="12" type="ORF">UFOPK2046_00163</name>
    <name evidence="13" type="ORF">UFOPK2157_00218</name>
    <name evidence="14" type="ORF">UFOPK2228_00313</name>
    <name evidence="15" type="ORF">UFOPK2245_00423</name>
</gene>
<feature type="transmembrane region" description="Helical" evidence="10">
    <location>
        <begin position="60"/>
        <end position="80"/>
    </location>
</feature>
<evidence type="ECO:0000259" key="11">
    <source>
        <dbReference type="PROSITE" id="PS50928"/>
    </source>
</evidence>
<dbReference type="GO" id="GO:0005315">
    <property type="term" value="F:phosphate transmembrane transporter activity"/>
    <property type="evidence" value="ECO:0007669"/>
    <property type="project" value="InterPro"/>
</dbReference>
<comment type="subcellular location">
    <subcellularLocation>
        <location evidence="1">Cell membrane</location>
        <topology evidence="1">Multi-pass membrane protein</topology>
    </subcellularLocation>
</comment>
<feature type="transmembrane region" description="Helical" evidence="10">
    <location>
        <begin position="264"/>
        <end position="285"/>
    </location>
</feature>
<accession>A0A6J6KCT1</accession>
<evidence type="ECO:0000256" key="5">
    <source>
        <dbReference type="ARBA" id="ARBA00022592"/>
    </source>
</evidence>
<feature type="transmembrane region" description="Helical" evidence="10">
    <location>
        <begin position="335"/>
        <end position="356"/>
    </location>
</feature>
<dbReference type="InterPro" id="IPR000515">
    <property type="entry name" value="MetI-like"/>
</dbReference>
<dbReference type="EMBL" id="CAEZVW010000004">
    <property type="protein sequence ID" value="CAB4636120.1"/>
    <property type="molecule type" value="Genomic_DNA"/>
</dbReference>
<feature type="transmembrane region" description="Helical" evidence="10">
    <location>
        <begin position="154"/>
        <end position="176"/>
    </location>
</feature>
<dbReference type="Gene3D" id="1.10.3720.10">
    <property type="entry name" value="MetI-like"/>
    <property type="match status" value="1"/>
</dbReference>
<dbReference type="CDD" id="cd06261">
    <property type="entry name" value="TM_PBP2"/>
    <property type="match status" value="1"/>
</dbReference>
<evidence type="ECO:0000256" key="10">
    <source>
        <dbReference type="SAM" id="Phobius"/>
    </source>
</evidence>